<dbReference type="EMBL" id="JAUIQD010000005">
    <property type="protein sequence ID" value="KAK3349066.1"/>
    <property type="molecule type" value="Genomic_DNA"/>
</dbReference>
<reference evidence="12" key="1">
    <citation type="journal article" date="2023" name="Mol. Phylogenet. Evol.">
        <title>Genome-scale phylogeny and comparative genomics of the fungal order Sordariales.</title>
        <authorList>
            <person name="Hensen N."/>
            <person name="Bonometti L."/>
            <person name="Westerberg I."/>
            <person name="Brannstrom I.O."/>
            <person name="Guillou S."/>
            <person name="Cros-Aarteil S."/>
            <person name="Calhoun S."/>
            <person name="Haridas S."/>
            <person name="Kuo A."/>
            <person name="Mondo S."/>
            <person name="Pangilinan J."/>
            <person name="Riley R."/>
            <person name="LaButti K."/>
            <person name="Andreopoulos B."/>
            <person name="Lipzen A."/>
            <person name="Chen C."/>
            <person name="Yan M."/>
            <person name="Daum C."/>
            <person name="Ng V."/>
            <person name="Clum A."/>
            <person name="Steindorff A."/>
            <person name="Ohm R.A."/>
            <person name="Martin F."/>
            <person name="Silar P."/>
            <person name="Natvig D.O."/>
            <person name="Lalanne C."/>
            <person name="Gautier V."/>
            <person name="Ament-Velasquez S.L."/>
            <person name="Kruys A."/>
            <person name="Hutchinson M.I."/>
            <person name="Powell A.J."/>
            <person name="Barry K."/>
            <person name="Miller A.N."/>
            <person name="Grigoriev I.V."/>
            <person name="Debuchy R."/>
            <person name="Gladieux P."/>
            <person name="Hiltunen Thoren M."/>
            <person name="Johannesson H."/>
        </authorList>
    </citation>
    <scope>NUCLEOTIDE SEQUENCE</scope>
    <source>
        <strain evidence="12">CBS 955.72</strain>
    </source>
</reference>
<dbReference type="GO" id="GO:0016020">
    <property type="term" value="C:membrane"/>
    <property type="evidence" value="ECO:0007669"/>
    <property type="project" value="UniProtKB-SubCell"/>
</dbReference>
<dbReference type="GO" id="GO:0043386">
    <property type="term" value="P:mycotoxin biosynthetic process"/>
    <property type="evidence" value="ECO:0007669"/>
    <property type="project" value="InterPro"/>
</dbReference>
<evidence type="ECO:0000313" key="13">
    <source>
        <dbReference type="Proteomes" id="UP001275084"/>
    </source>
</evidence>
<evidence type="ECO:0000256" key="9">
    <source>
        <dbReference type="ARBA" id="ARBA00035112"/>
    </source>
</evidence>
<sequence>MDHYQDRDDQSATTSRSSSTRFVEEEKEHLIESASSPSRSPSRRNCLSFLTRFTLPVLTLLLAISNALLLSLFMGIFMLPYQKPPPVSTEQDLLLPPEHTRSEIFRFETLYGEEPSKVVVDAWTALIPKGKGFVIINNQTTLPDQPRLDKSGKGDKHAMISMFHQLHCLYMTRAGYFAARSGNLDDVNVPHLMHCWDYLRQGIMCSADTTLEWITPEATGSTGWGYQHTCKDFGAIYAWAEEHRLTDNKRIH</sequence>
<keyword evidence="3 11" id="KW-0812">Transmembrane</keyword>
<feature type="compositionally biased region" description="Basic and acidic residues" evidence="10">
    <location>
        <begin position="22"/>
        <end position="31"/>
    </location>
</feature>
<evidence type="ECO:0000256" key="11">
    <source>
        <dbReference type="SAM" id="Phobius"/>
    </source>
</evidence>
<dbReference type="Proteomes" id="UP001275084">
    <property type="component" value="Unassembled WGS sequence"/>
</dbReference>
<feature type="compositionally biased region" description="Basic and acidic residues" evidence="10">
    <location>
        <begin position="1"/>
        <end position="10"/>
    </location>
</feature>
<comment type="pathway">
    <text evidence="2">Mycotoxin biosynthesis.</text>
</comment>
<evidence type="ECO:0000256" key="5">
    <source>
        <dbReference type="ARBA" id="ARBA00023002"/>
    </source>
</evidence>
<dbReference type="InterPro" id="IPR021765">
    <property type="entry name" value="UstYa-like"/>
</dbReference>
<proteinExistence type="inferred from homology"/>
<evidence type="ECO:0000256" key="6">
    <source>
        <dbReference type="ARBA" id="ARBA00023026"/>
    </source>
</evidence>
<evidence type="ECO:0000256" key="10">
    <source>
        <dbReference type="SAM" id="MobiDB-lite"/>
    </source>
</evidence>
<protein>
    <recommendedName>
        <fullName evidence="14">Oxidase ustYa</fullName>
    </recommendedName>
</protein>
<evidence type="ECO:0000256" key="1">
    <source>
        <dbReference type="ARBA" id="ARBA00004167"/>
    </source>
</evidence>
<feature type="transmembrane region" description="Helical" evidence="11">
    <location>
        <begin position="53"/>
        <end position="79"/>
    </location>
</feature>
<evidence type="ECO:0000256" key="7">
    <source>
        <dbReference type="ARBA" id="ARBA00023136"/>
    </source>
</evidence>
<comment type="similarity">
    <text evidence="9">Belongs to the ustYa family.</text>
</comment>
<comment type="caution">
    <text evidence="12">The sequence shown here is derived from an EMBL/GenBank/DDBJ whole genome shotgun (WGS) entry which is preliminary data.</text>
</comment>
<dbReference type="PANTHER" id="PTHR33365:SF11">
    <property type="entry name" value="TAT PATHWAY SIGNAL SEQUENCE"/>
    <property type="match status" value="1"/>
</dbReference>
<keyword evidence="7 11" id="KW-0472">Membrane</keyword>
<keyword evidence="5" id="KW-0560">Oxidoreductase</keyword>
<comment type="subcellular location">
    <subcellularLocation>
        <location evidence="1">Membrane</location>
        <topology evidence="1">Single-pass membrane protein</topology>
    </subcellularLocation>
</comment>
<feature type="region of interest" description="Disordered" evidence="10">
    <location>
        <begin position="1"/>
        <end position="43"/>
    </location>
</feature>
<evidence type="ECO:0000256" key="3">
    <source>
        <dbReference type="ARBA" id="ARBA00022692"/>
    </source>
</evidence>
<evidence type="ECO:0000256" key="4">
    <source>
        <dbReference type="ARBA" id="ARBA00022989"/>
    </source>
</evidence>
<name>A0AAJ0HEE5_9PEZI</name>
<feature type="compositionally biased region" description="Low complexity" evidence="10">
    <location>
        <begin position="33"/>
        <end position="43"/>
    </location>
</feature>
<keyword evidence="6" id="KW-0843">Virulence</keyword>
<gene>
    <name evidence="12" type="ORF">B0T25DRAFT_591579</name>
</gene>
<keyword evidence="4 11" id="KW-1133">Transmembrane helix</keyword>
<dbReference type="Pfam" id="PF11807">
    <property type="entry name" value="UstYa"/>
    <property type="match status" value="1"/>
</dbReference>
<evidence type="ECO:0008006" key="14">
    <source>
        <dbReference type="Google" id="ProtNLM"/>
    </source>
</evidence>
<keyword evidence="13" id="KW-1185">Reference proteome</keyword>
<dbReference type="AlphaFoldDB" id="A0AAJ0HEE5"/>
<accession>A0AAJ0HEE5</accession>
<feature type="compositionally biased region" description="Low complexity" evidence="10">
    <location>
        <begin position="11"/>
        <end position="21"/>
    </location>
</feature>
<dbReference type="PANTHER" id="PTHR33365">
    <property type="entry name" value="YALI0B05434P"/>
    <property type="match status" value="1"/>
</dbReference>
<keyword evidence="8" id="KW-0325">Glycoprotein</keyword>
<evidence type="ECO:0000256" key="8">
    <source>
        <dbReference type="ARBA" id="ARBA00023180"/>
    </source>
</evidence>
<evidence type="ECO:0000313" key="12">
    <source>
        <dbReference type="EMBL" id="KAK3349066.1"/>
    </source>
</evidence>
<dbReference type="GO" id="GO:0016491">
    <property type="term" value="F:oxidoreductase activity"/>
    <property type="evidence" value="ECO:0007669"/>
    <property type="project" value="UniProtKB-KW"/>
</dbReference>
<organism evidence="12 13">
    <name type="scientific">Lasiosphaeria hispida</name>
    <dbReference type="NCBI Taxonomy" id="260671"/>
    <lineage>
        <taxon>Eukaryota</taxon>
        <taxon>Fungi</taxon>
        <taxon>Dikarya</taxon>
        <taxon>Ascomycota</taxon>
        <taxon>Pezizomycotina</taxon>
        <taxon>Sordariomycetes</taxon>
        <taxon>Sordariomycetidae</taxon>
        <taxon>Sordariales</taxon>
        <taxon>Lasiosphaeriaceae</taxon>
        <taxon>Lasiosphaeria</taxon>
    </lineage>
</organism>
<evidence type="ECO:0000256" key="2">
    <source>
        <dbReference type="ARBA" id="ARBA00004685"/>
    </source>
</evidence>
<reference evidence="12" key="2">
    <citation type="submission" date="2023-06" db="EMBL/GenBank/DDBJ databases">
        <authorList>
            <consortium name="Lawrence Berkeley National Laboratory"/>
            <person name="Haridas S."/>
            <person name="Hensen N."/>
            <person name="Bonometti L."/>
            <person name="Westerberg I."/>
            <person name="Brannstrom I.O."/>
            <person name="Guillou S."/>
            <person name="Cros-Aarteil S."/>
            <person name="Calhoun S."/>
            <person name="Kuo A."/>
            <person name="Mondo S."/>
            <person name="Pangilinan J."/>
            <person name="Riley R."/>
            <person name="Labutti K."/>
            <person name="Andreopoulos B."/>
            <person name="Lipzen A."/>
            <person name="Chen C."/>
            <person name="Yanf M."/>
            <person name="Daum C."/>
            <person name="Ng V."/>
            <person name="Clum A."/>
            <person name="Steindorff A."/>
            <person name="Ohm R."/>
            <person name="Martin F."/>
            <person name="Silar P."/>
            <person name="Natvig D."/>
            <person name="Lalanne C."/>
            <person name="Gautier V."/>
            <person name="Ament-Velasquez S.L."/>
            <person name="Kruys A."/>
            <person name="Hutchinson M.I."/>
            <person name="Powell A.J."/>
            <person name="Barry K."/>
            <person name="Miller A.N."/>
            <person name="Grigoriev I.V."/>
            <person name="Debuchy R."/>
            <person name="Gladieux P."/>
            <person name="Thoren M.H."/>
            <person name="Johannesson H."/>
        </authorList>
    </citation>
    <scope>NUCLEOTIDE SEQUENCE</scope>
    <source>
        <strain evidence="12">CBS 955.72</strain>
    </source>
</reference>